<proteinExistence type="predicted"/>
<protein>
    <submittedName>
        <fullName evidence="1">Uncharacterized protein</fullName>
    </submittedName>
</protein>
<dbReference type="AlphaFoldDB" id="H3KC25"/>
<keyword evidence="2" id="KW-1185">Reference proteome</keyword>
<comment type="caution">
    <text evidence="1">The sequence shown here is derived from an EMBL/GenBank/DDBJ whole genome shotgun (WGS) entry which is preliminary data.</text>
</comment>
<evidence type="ECO:0000313" key="1">
    <source>
        <dbReference type="EMBL" id="EHY32348.1"/>
    </source>
</evidence>
<organism evidence="1 2">
    <name type="scientific">Sutterella parvirubra YIT 11816</name>
    <dbReference type="NCBI Taxonomy" id="762967"/>
    <lineage>
        <taxon>Bacteria</taxon>
        <taxon>Pseudomonadati</taxon>
        <taxon>Pseudomonadota</taxon>
        <taxon>Betaproteobacteria</taxon>
        <taxon>Burkholderiales</taxon>
        <taxon>Sutterellaceae</taxon>
        <taxon>Sutterella</taxon>
    </lineage>
</organism>
<accession>H3KC25</accession>
<dbReference type="EMBL" id="AFBQ01000034">
    <property type="protein sequence ID" value="EHY32348.1"/>
    <property type="molecule type" value="Genomic_DNA"/>
</dbReference>
<sequence>MRSWSLPGVEAVGKMRRNFSDSTERPSFCLSGVCLRTGFPARIFPV</sequence>
<dbReference type="Proteomes" id="UP000004956">
    <property type="component" value="Unassembled WGS sequence"/>
</dbReference>
<dbReference type="STRING" id="762967.HMPREF9440_00274"/>
<gene>
    <name evidence="1" type="ORF">HMPREF9440_00274</name>
</gene>
<dbReference type="HOGENOM" id="CLU_3189878_0_0_4"/>
<name>H3KC25_9BURK</name>
<reference evidence="1 2" key="1">
    <citation type="submission" date="2011-11" db="EMBL/GenBank/DDBJ databases">
        <authorList>
            <person name="Weinstock G."/>
            <person name="Sodergren E."/>
            <person name="Clifton S."/>
            <person name="Fulton L."/>
            <person name="Fulton B."/>
            <person name="Courtney L."/>
            <person name="Fronick C."/>
            <person name="Harrison M."/>
            <person name="Strong C."/>
            <person name="Farmer C."/>
            <person name="Delahaunty K."/>
            <person name="Markovic C."/>
            <person name="Hall O."/>
            <person name="Minx P."/>
            <person name="Tomlinson C."/>
            <person name="Mitreva M."/>
            <person name="Hou S."/>
            <person name="Chen J."/>
            <person name="Wollam A."/>
            <person name="Pepin K.H."/>
            <person name="Johnson M."/>
            <person name="Bhonagiri V."/>
            <person name="Zhang X."/>
            <person name="Suruliraj S."/>
            <person name="Warren W."/>
            <person name="Chinwalla A."/>
            <person name="Mardis E.R."/>
            <person name="Wilson R.K."/>
        </authorList>
    </citation>
    <scope>NUCLEOTIDE SEQUENCE [LARGE SCALE GENOMIC DNA]</scope>
    <source>
        <strain evidence="1 2">YIT 11816</strain>
    </source>
</reference>
<evidence type="ECO:0000313" key="2">
    <source>
        <dbReference type="Proteomes" id="UP000004956"/>
    </source>
</evidence>